<feature type="region of interest" description="Disordered" evidence="1">
    <location>
        <begin position="1"/>
        <end position="69"/>
    </location>
</feature>
<organism evidence="2 3">
    <name type="scientific">Malus baccata</name>
    <name type="common">Siberian crab apple</name>
    <name type="synonym">Pyrus baccata</name>
    <dbReference type="NCBI Taxonomy" id="106549"/>
    <lineage>
        <taxon>Eukaryota</taxon>
        <taxon>Viridiplantae</taxon>
        <taxon>Streptophyta</taxon>
        <taxon>Embryophyta</taxon>
        <taxon>Tracheophyta</taxon>
        <taxon>Spermatophyta</taxon>
        <taxon>Magnoliopsida</taxon>
        <taxon>eudicotyledons</taxon>
        <taxon>Gunneridae</taxon>
        <taxon>Pentapetalae</taxon>
        <taxon>rosids</taxon>
        <taxon>fabids</taxon>
        <taxon>Rosales</taxon>
        <taxon>Rosaceae</taxon>
        <taxon>Amygdaloideae</taxon>
        <taxon>Maleae</taxon>
        <taxon>Malus</taxon>
    </lineage>
</organism>
<dbReference type="GO" id="GO:0046854">
    <property type="term" value="P:phosphatidylinositol phosphate biosynthetic process"/>
    <property type="evidence" value="ECO:0007669"/>
    <property type="project" value="TreeGrafter"/>
</dbReference>
<dbReference type="AlphaFoldDB" id="A0A540NJ50"/>
<dbReference type="Proteomes" id="UP000315295">
    <property type="component" value="Unassembled WGS sequence"/>
</dbReference>
<dbReference type="PANTHER" id="PTHR45748">
    <property type="entry name" value="1-PHOSPHATIDYLINOSITOL 3-PHOSPHATE 5-KINASE-RELATED"/>
    <property type="match status" value="1"/>
</dbReference>
<evidence type="ECO:0000313" key="3">
    <source>
        <dbReference type="Proteomes" id="UP000315295"/>
    </source>
</evidence>
<proteinExistence type="predicted"/>
<dbReference type="GO" id="GO:0000285">
    <property type="term" value="F:1-phosphatidylinositol-3-phosphate 5-kinase activity"/>
    <property type="evidence" value="ECO:0007669"/>
    <property type="project" value="TreeGrafter"/>
</dbReference>
<keyword evidence="3" id="KW-1185">Reference proteome</keyword>
<gene>
    <name evidence="2" type="ORF">C1H46_003315</name>
</gene>
<protein>
    <submittedName>
        <fullName evidence="2">Uncharacterized protein</fullName>
    </submittedName>
</protein>
<reference evidence="2 3" key="1">
    <citation type="journal article" date="2019" name="G3 (Bethesda)">
        <title>Sequencing of a Wild Apple (Malus baccata) Genome Unravels the Differences Between Cultivated and Wild Apple Species Regarding Disease Resistance and Cold Tolerance.</title>
        <authorList>
            <person name="Chen X."/>
        </authorList>
    </citation>
    <scope>NUCLEOTIDE SEQUENCE [LARGE SCALE GENOMIC DNA]</scope>
    <source>
        <strain evidence="3">cv. Shandingzi</strain>
        <tissue evidence="2">Leaves</tissue>
    </source>
</reference>
<accession>A0A540NJ50</accession>
<evidence type="ECO:0000256" key="1">
    <source>
        <dbReference type="SAM" id="MobiDB-lite"/>
    </source>
</evidence>
<dbReference type="PANTHER" id="PTHR45748:SF4">
    <property type="entry name" value="1-PHOSPHATIDYLINOSITOL-3-PHOSPHATE 5-KINASE FAB1D-RELATED"/>
    <property type="match status" value="1"/>
</dbReference>
<dbReference type="GO" id="GO:0010008">
    <property type="term" value="C:endosome membrane"/>
    <property type="evidence" value="ECO:0007669"/>
    <property type="project" value="TreeGrafter"/>
</dbReference>
<feature type="compositionally biased region" description="Low complexity" evidence="1">
    <location>
        <begin position="1"/>
        <end position="15"/>
    </location>
</feature>
<name>A0A540NJ50_MALBA</name>
<feature type="compositionally biased region" description="Basic and acidic residues" evidence="1">
    <location>
        <begin position="59"/>
        <end position="69"/>
    </location>
</feature>
<dbReference type="EMBL" id="VIEB01000033">
    <property type="protein sequence ID" value="TQE11055.1"/>
    <property type="molecule type" value="Genomic_DNA"/>
</dbReference>
<evidence type="ECO:0000313" key="2">
    <source>
        <dbReference type="EMBL" id="TQE11055.1"/>
    </source>
</evidence>
<sequence>MDVSNQSNGGLQNSSFEHPVNGLDNMYTVWEPPEPHDPEAEGEECGDGMKGENPSPLGHSRDEGSGSCRFKEENQRSMEALVNGKYKALISQLLRSAGVASYEEGGESWVEVIASLSWEAASLLKPDGVVAKARDLLYTHTHAHSQWTRWAVPFLTLWFLNVKRLSELPFNIIHHMLSQLTLKDIACSALFQRHAMGG</sequence>
<comment type="caution">
    <text evidence="2">The sequence shown here is derived from an EMBL/GenBank/DDBJ whole genome shotgun (WGS) entry which is preliminary data.</text>
</comment>
<dbReference type="STRING" id="106549.A0A540NJ50"/>